<keyword evidence="2" id="KW-0203">Cytokinin biosynthesis</keyword>
<sequence length="209" mass="22245">MTPASRRFTLTVFCGSAPGHDPLYRAAAVAVGQGLARHGMDLVYGGGHVGLMGAVADAALRAGAHVTGVIPTALQAREAVHEELTDLVLVDSMHERKTIMSERADGFLALPGGPGTLEELTEQWTWAQLGLHEKPCGVLNVGGYFDPLLAFVAGMRDRGFTHPRYVDMLVVADDVDDALERLRTYRPPARSDASPGAEMADRMAATVAP</sequence>
<evidence type="ECO:0000313" key="4">
    <source>
        <dbReference type="EMBL" id="QFU99566.1"/>
    </source>
</evidence>
<gene>
    <name evidence="4" type="primary">ppnN</name>
    <name evidence="4" type="ORF">KDY119_03098</name>
</gene>
<feature type="region of interest" description="Disordered" evidence="3">
    <location>
        <begin position="186"/>
        <end position="209"/>
    </location>
</feature>
<comment type="similarity">
    <text evidence="1 2">Belongs to the LOG family.</text>
</comment>
<proteinExistence type="inferred from homology"/>
<evidence type="ECO:0000313" key="5">
    <source>
        <dbReference type="Proteomes" id="UP000326702"/>
    </source>
</evidence>
<keyword evidence="2 4" id="KW-0378">Hydrolase</keyword>
<dbReference type="Proteomes" id="UP000326702">
    <property type="component" value="Chromosome"/>
</dbReference>
<comment type="catalytic activity">
    <reaction evidence="2">
        <text>N(6)-(dimethylallyl)adenosine 5'-phosphate + H2O = N(6)-dimethylallyladenine + D-ribose 5-phosphate</text>
        <dbReference type="Rhea" id="RHEA:48560"/>
        <dbReference type="ChEBI" id="CHEBI:15377"/>
        <dbReference type="ChEBI" id="CHEBI:17660"/>
        <dbReference type="ChEBI" id="CHEBI:57526"/>
        <dbReference type="ChEBI" id="CHEBI:78346"/>
        <dbReference type="EC" id="3.2.2.n1"/>
    </reaction>
</comment>
<dbReference type="RefSeq" id="WP_036947444.1">
    <property type="nucleotide sequence ID" value="NZ_BAABIH010000024.1"/>
</dbReference>
<dbReference type="OrthoDB" id="9801098at2"/>
<dbReference type="GO" id="GO:0005829">
    <property type="term" value="C:cytosol"/>
    <property type="evidence" value="ECO:0007669"/>
    <property type="project" value="TreeGrafter"/>
</dbReference>
<evidence type="ECO:0000256" key="1">
    <source>
        <dbReference type="ARBA" id="ARBA00006763"/>
    </source>
</evidence>
<comment type="catalytic activity">
    <reaction evidence="2">
        <text>9-ribosyl-trans-zeatin 5'-phosphate + H2O = trans-zeatin + D-ribose 5-phosphate</text>
        <dbReference type="Rhea" id="RHEA:48564"/>
        <dbReference type="ChEBI" id="CHEBI:15377"/>
        <dbReference type="ChEBI" id="CHEBI:16522"/>
        <dbReference type="ChEBI" id="CHEBI:78346"/>
        <dbReference type="ChEBI" id="CHEBI:87947"/>
        <dbReference type="EC" id="3.2.2.n1"/>
    </reaction>
</comment>
<dbReference type="EC" id="3.2.2.n1" evidence="2"/>
<dbReference type="Gene3D" id="3.40.50.450">
    <property type="match status" value="1"/>
</dbReference>
<keyword evidence="4" id="KW-0326">Glycosidase</keyword>
<name>A0A5P9QE89_9MICO</name>
<accession>A0A5P9QE89</accession>
<dbReference type="InterPro" id="IPR005269">
    <property type="entry name" value="LOG"/>
</dbReference>
<dbReference type="KEGG" id="lxl:KDY119_03098"/>
<reference evidence="4 5" key="1">
    <citation type="submission" date="2019-10" db="EMBL/GenBank/DDBJ databases">
        <title>Genome sequence of Luteimicrobium xylanilyticum HY-24.</title>
        <authorList>
            <person name="Kim D.Y."/>
            <person name="Park H.-Y."/>
        </authorList>
    </citation>
    <scope>NUCLEOTIDE SEQUENCE [LARGE SCALE GENOMIC DNA]</scope>
    <source>
        <strain evidence="4 5">HY-24</strain>
    </source>
</reference>
<evidence type="ECO:0000256" key="3">
    <source>
        <dbReference type="SAM" id="MobiDB-lite"/>
    </source>
</evidence>
<dbReference type="NCBIfam" id="TIGR00730">
    <property type="entry name" value="Rossman fold protein, TIGR00730 family"/>
    <property type="match status" value="1"/>
</dbReference>
<keyword evidence="5" id="KW-1185">Reference proteome</keyword>
<dbReference type="InterPro" id="IPR031100">
    <property type="entry name" value="LOG_fam"/>
</dbReference>
<dbReference type="GO" id="GO:0102682">
    <property type="term" value="F:cytokinin riboside 5'-monophosphate phosphoribohydrolase activity"/>
    <property type="evidence" value="ECO:0007669"/>
    <property type="project" value="RHEA"/>
</dbReference>
<protein>
    <recommendedName>
        <fullName evidence="2">Cytokinin riboside 5'-monophosphate phosphoribohydrolase</fullName>
        <ecNumber evidence="2">3.2.2.n1</ecNumber>
    </recommendedName>
</protein>
<dbReference type="SUPFAM" id="SSF102405">
    <property type="entry name" value="MCP/YpsA-like"/>
    <property type="match status" value="1"/>
</dbReference>
<dbReference type="PANTHER" id="PTHR31223">
    <property type="entry name" value="LOG FAMILY PROTEIN YJL055W"/>
    <property type="match status" value="1"/>
</dbReference>
<dbReference type="PANTHER" id="PTHR31223:SF70">
    <property type="entry name" value="LOG FAMILY PROTEIN YJL055W"/>
    <property type="match status" value="1"/>
</dbReference>
<dbReference type="GO" id="GO:0009691">
    <property type="term" value="P:cytokinin biosynthetic process"/>
    <property type="evidence" value="ECO:0007669"/>
    <property type="project" value="UniProtKB-UniRule"/>
</dbReference>
<dbReference type="EMBL" id="CP045529">
    <property type="protein sequence ID" value="QFU99566.1"/>
    <property type="molecule type" value="Genomic_DNA"/>
</dbReference>
<evidence type="ECO:0000256" key="2">
    <source>
        <dbReference type="RuleBase" id="RU363015"/>
    </source>
</evidence>
<organism evidence="4 5">
    <name type="scientific">Luteimicrobium xylanilyticum</name>
    <dbReference type="NCBI Taxonomy" id="1133546"/>
    <lineage>
        <taxon>Bacteria</taxon>
        <taxon>Bacillati</taxon>
        <taxon>Actinomycetota</taxon>
        <taxon>Actinomycetes</taxon>
        <taxon>Micrococcales</taxon>
        <taxon>Luteimicrobium</taxon>
    </lineage>
</organism>
<dbReference type="Pfam" id="PF03641">
    <property type="entry name" value="Lysine_decarbox"/>
    <property type="match status" value="1"/>
</dbReference>
<dbReference type="AlphaFoldDB" id="A0A5P9QE89"/>